<organism evidence="2 3">
    <name type="scientific">Hymenobacter persicinus</name>
    <dbReference type="NCBI Taxonomy" id="2025506"/>
    <lineage>
        <taxon>Bacteria</taxon>
        <taxon>Pseudomonadati</taxon>
        <taxon>Bacteroidota</taxon>
        <taxon>Cytophagia</taxon>
        <taxon>Cytophagales</taxon>
        <taxon>Hymenobacteraceae</taxon>
        <taxon>Hymenobacter</taxon>
    </lineage>
</organism>
<sequence length="271" mass="29978">MKKTVFRPCFAALLAAGLLLSASAGAQQPTAFRAAKVKPYPAGTGFDKAGSDAKAQALADRVMAQMGGYEAWQSAHFIGWNFFGDQYQVWDKYTGDFHWQKGDLVANYNLNTKVGHAYKAGQDISTTEEGKKLLDKMYPVWVNNSWWLVMPFKLKDSGVTLTSKGAGKLMDGTAAEVLNMTFKNVGVTPDNKYELLVNPKTNLIEEWAYFPKATDAQPAFRRRWSEYKPYGPILLAADRTDGKDGRRLDHLAVVNSVPAGLMQSPTPVEKL</sequence>
<dbReference type="Proteomes" id="UP000294155">
    <property type="component" value="Unassembled WGS sequence"/>
</dbReference>
<comment type="caution">
    <text evidence="2">The sequence shown here is derived from an EMBL/GenBank/DDBJ whole genome shotgun (WGS) entry which is preliminary data.</text>
</comment>
<feature type="signal peptide" evidence="1">
    <location>
        <begin position="1"/>
        <end position="26"/>
    </location>
</feature>
<dbReference type="OrthoDB" id="892266at2"/>
<evidence type="ECO:0008006" key="4">
    <source>
        <dbReference type="Google" id="ProtNLM"/>
    </source>
</evidence>
<evidence type="ECO:0000313" key="3">
    <source>
        <dbReference type="Proteomes" id="UP000294155"/>
    </source>
</evidence>
<gene>
    <name evidence="2" type="ORF">EWM57_14185</name>
</gene>
<name>A0A4Q5L994_9BACT</name>
<proteinExistence type="predicted"/>
<dbReference type="EMBL" id="SEWE01000031">
    <property type="protein sequence ID" value="RYU78319.1"/>
    <property type="molecule type" value="Genomic_DNA"/>
</dbReference>
<evidence type="ECO:0000313" key="2">
    <source>
        <dbReference type="EMBL" id="RYU78319.1"/>
    </source>
</evidence>
<reference evidence="2 3" key="1">
    <citation type="submission" date="2019-02" db="EMBL/GenBank/DDBJ databases">
        <title>Bacterial novel species isolated from soil.</title>
        <authorList>
            <person name="Jung H.-Y."/>
        </authorList>
    </citation>
    <scope>NUCLEOTIDE SEQUENCE [LARGE SCALE GENOMIC DNA]</scope>
    <source>
        <strain evidence="2 3">1-3-3-3</strain>
    </source>
</reference>
<accession>A0A4Q5L994</accession>
<dbReference type="AlphaFoldDB" id="A0A4Q5L994"/>
<protein>
    <recommendedName>
        <fullName evidence="4">DUF3078 domain-containing protein</fullName>
    </recommendedName>
</protein>
<evidence type="ECO:0000256" key="1">
    <source>
        <dbReference type="SAM" id="SignalP"/>
    </source>
</evidence>
<dbReference type="RefSeq" id="WP_129921818.1">
    <property type="nucleotide sequence ID" value="NZ_SEWE01000031.1"/>
</dbReference>
<keyword evidence="3" id="KW-1185">Reference proteome</keyword>
<feature type="chain" id="PRO_5020843270" description="DUF3078 domain-containing protein" evidence="1">
    <location>
        <begin position="27"/>
        <end position="271"/>
    </location>
</feature>
<keyword evidence="1" id="KW-0732">Signal</keyword>